<feature type="coiled-coil region" evidence="2">
    <location>
        <begin position="800"/>
        <end position="953"/>
    </location>
</feature>
<evidence type="ECO:0000256" key="2">
    <source>
        <dbReference type="SAM" id="Coils"/>
    </source>
</evidence>
<protein>
    <submittedName>
        <fullName evidence="6">Phage tail tape measure protein, TP901 family, core region</fullName>
    </submittedName>
</protein>
<dbReference type="Pfam" id="PF09718">
    <property type="entry name" value="Tape_meas_lam_C"/>
    <property type="match status" value="1"/>
</dbReference>
<accession>A0A511HM40</accession>
<keyword evidence="2" id="KW-0175">Coiled coil</keyword>
<dbReference type="InterPro" id="IPR006431">
    <property type="entry name" value="Phage_tape_meas_C"/>
</dbReference>
<evidence type="ECO:0000313" key="8">
    <source>
        <dbReference type="Proteomes" id="UP000321224"/>
    </source>
</evidence>
<dbReference type="NCBIfam" id="TIGR01760">
    <property type="entry name" value="tape_meas_TP901"/>
    <property type="match status" value="1"/>
</dbReference>
<organism evidence="5 8">
    <name type="scientific">Myxococcus virescens</name>
    <dbReference type="NCBI Taxonomy" id="83456"/>
    <lineage>
        <taxon>Bacteria</taxon>
        <taxon>Pseudomonadati</taxon>
        <taxon>Myxococcota</taxon>
        <taxon>Myxococcia</taxon>
        <taxon>Myxococcales</taxon>
        <taxon>Cystobacterineae</taxon>
        <taxon>Myxococcaceae</taxon>
        <taxon>Myxococcus</taxon>
    </lineage>
</organism>
<reference evidence="6 7" key="1">
    <citation type="submission" date="2016-10" db="EMBL/GenBank/DDBJ databases">
        <authorList>
            <person name="Varghese N."/>
            <person name="Submissions S."/>
        </authorList>
    </citation>
    <scope>NUCLEOTIDE SEQUENCE [LARGE SCALE GENOMIC DNA]</scope>
    <source>
        <strain evidence="6 7">DSM 2260</strain>
    </source>
</reference>
<dbReference type="Proteomes" id="UP000198717">
    <property type="component" value="Unassembled WGS sequence"/>
</dbReference>
<feature type="coiled-coil region" evidence="2">
    <location>
        <begin position="1011"/>
        <end position="1045"/>
    </location>
</feature>
<dbReference type="PANTHER" id="PTHR37813">
    <property type="entry name" value="FELS-2 PROPHAGE PROTEIN"/>
    <property type="match status" value="1"/>
</dbReference>
<dbReference type="InterPro" id="IPR010090">
    <property type="entry name" value="Phage_tape_meas"/>
</dbReference>
<proteinExistence type="predicted"/>
<reference evidence="5 8" key="2">
    <citation type="submission" date="2019-07" db="EMBL/GenBank/DDBJ databases">
        <title>Whole genome shotgun sequence of Myxococcus virescens NBRC 100334.</title>
        <authorList>
            <person name="Hosoyama A."/>
            <person name="Uohara A."/>
            <person name="Ohji S."/>
            <person name="Ichikawa N."/>
        </authorList>
    </citation>
    <scope>NUCLEOTIDE SEQUENCE [LARGE SCALE GENOMIC DNA]</scope>
    <source>
        <strain evidence="5 8">NBRC 100334</strain>
    </source>
</reference>
<comment type="caution">
    <text evidence="5">The sequence shown here is derived from an EMBL/GenBank/DDBJ whole genome shotgun (WGS) entry which is preliminary data.</text>
</comment>
<keyword evidence="7" id="KW-1185">Reference proteome</keyword>
<dbReference type="PANTHER" id="PTHR37813:SF1">
    <property type="entry name" value="FELS-2 PROPHAGE PROTEIN"/>
    <property type="match status" value="1"/>
</dbReference>
<dbReference type="EMBL" id="FNAJ01000008">
    <property type="protein sequence ID" value="SDE54423.1"/>
    <property type="molecule type" value="Genomic_DNA"/>
</dbReference>
<dbReference type="RefSeq" id="WP_090491659.1">
    <property type="nucleotide sequence ID" value="NZ_BJVY01000051.1"/>
</dbReference>
<keyword evidence="1" id="KW-1188">Viral release from host cell</keyword>
<dbReference type="Pfam" id="PF10145">
    <property type="entry name" value="PhageMin_Tail"/>
    <property type="match status" value="1"/>
</dbReference>
<feature type="domain" description="Bacteriophage tail tape measure C-terminal" evidence="3">
    <location>
        <begin position="1044"/>
        <end position="1102"/>
    </location>
</feature>
<dbReference type="EMBL" id="BJVY01000051">
    <property type="protein sequence ID" value="GEL74616.1"/>
    <property type="molecule type" value="Genomic_DNA"/>
</dbReference>
<evidence type="ECO:0000313" key="7">
    <source>
        <dbReference type="Proteomes" id="UP000198717"/>
    </source>
</evidence>
<evidence type="ECO:0000259" key="3">
    <source>
        <dbReference type="Pfam" id="PF09718"/>
    </source>
</evidence>
<evidence type="ECO:0000259" key="4">
    <source>
        <dbReference type="Pfam" id="PF10145"/>
    </source>
</evidence>
<sequence>MSGGTDLATLSVRIDTSDAKAGSVELTKFSAAAEKTETATKKTETATEQYSKSLARMVKEANETNQALARMRTSIKDMEAMGAAATAFQGALKDASGLDGFKTRIGALDAAAVKLHASFADTSAVSRFMGELGKASTNLSRMQVESTQAATSVQDVKRSVEGVEKPVNRLSQELGGLVKSFLGLAAVIATVIASLTSAASEALAFDTAMAQVSTLLEGDQVNMMGALADRARELGVEFGRAPTEQVKALYEVMSAGASDASQATELLRVSNKLAIGGVTEVGVAADGLTSIMASYGSQLRDATEASDAMFVSAADGKTSIEQIARHIGKLAPIASQTGVSLQELLAATAALTKAGIKTETAMEGMRAILAQVAKPSNEARDLARALGIEFNTAGLKARGLAGFLDHLKVQTGGSTELLAKLVGGVEALLPAMTLTGSSAGDFATSLKNMESAAGRTEVAFSKMAQTPQFALDQLKAKFDDLEIAVGQGLLAQLMPGIEMLSSNFTTLSSSAGATAQAVGILLAARGGAWAAEWVKSAAAKASALVQSRQATTNAALAEAGYVKAVNESSRAALRNAAVQLEARQSSLQQTAPFMRAAHAQAAIAANDNALAQVRAAQAMYGAAGAGRVLQGAMAALGGPIGVAITAIGLLTAGISAYISRAEDAAVKARELGTAAATSVGKSASIVSDLLQQTRATTDAAKAAQVLSIARKELAALGGDYQTMMTDEVKTAEQALAVFEKVAKHETELNQARVKSIKERLQAEEAEFRTRVLNRVLVDDEDPRADKIVKDFEPRYLPKSVKELRKDLQSATQDSAELEKALARVREAVAYDPGAHQREADAAAATARAREQEAERLQNEEKARAELAKSAARYLAKLEEEAATLGLAREGAEKLTAEYKSLNYAQRLVADAALEKIAAFEAKKKADEEAKKKAEEHARALEQLNQQLGDADADRMAKAVEALNAGLAAGTIKAEEYGAKLAKARSLWTKEGKEEAQLVKDLELLQKQLNPLEEVRKRVEMLNKLLQDERISMETYQKELVRLHRQMSDGFSIAQDAVGFAAQHMEDAITTFATSTQFTWRGMIDGMLKDLSRLLAHKAFVALVDIGTTALLGGITGASFSAGGATAGAGVAAGKSAFDMSAPAVMKSGAPYADGAAKLVVPSAPASTDTFPAGAVPPINVNVHVHQDGSVSADVQAPGTTEESRRLGQHLGGAVRRVMLEEMRPGGFVYDFVNRRR</sequence>
<evidence type="ECO:0000313" key="6">
    <source>
        <dbReference type="EMBL" id="SDE54423.1"/>
    </source>
</evidence>
<name>A0A511HM40_9BACT</name>
<evidence type="ECO:0000256" key="1">
    <source>
        <dbReference type="ARBA" id="ARBA00022612"/>
    </source>
</evidence>
<evidence type="ECO:0000313" key="5">
    <source>
        <dbReference type="EMBL" id="GEL74616.1"/>
    </source>
</evidence>
<dbReference type="Proteomes" id="UP000321224">
    <property type="component" value="Unassembled WGS sequence"/>
</dbReference>
<feature type="domain" description="Phage tail tape measure protein" evidence="4">
    <location>
        <begin position="229"/>
        <end position="416"/>
    </location>
</feature>
<gene>
    <name evidence="5" type="ORF">MVI01_64000</name>
    <name evidence="6" type="ORF">SAMN04488504_108145</name>
</gene>
<dbReference type="AlphaFoldDB" id="A0A511HM40"/>